<evidence type="ECO:0000313" key="3">
    <source>
        <dbReference type="EMBL" id="MEX3594682.1"/>
    </source>
</evidence>
<feature type="compositionally biased region" description="Gly residues" evidence="1">
    <location>
        <begin position="332"/>
        <end position="342"/>
    </location>
</feature>
<evidence type="ECO:0000256" key="2">
    <source>
        <dbReference type="SAM" id="Phobius"/>
    </source>
</evidence>
<feature type="compositionally biased region" description="Low complexity" evidence="1">
    <location>
        <begin position="359"/>
        <end position="371"/>
    </location>
</feature>
<dbReference type="InterPro" id="IPR008979">
    <property type="entry name" value="Galactose-bd-like_sf"/>
</dbReference>
<evidence type="ECO:0000256" key="1">
    <source>
        <dbReference type="SAM" id="MobiDB-lite"/>
    </source>
</evidence>
<feature type="compositionally biased region" description="Low complexity" evidence="1">
    <location>
        <begin position="235"/>
        <end position="244"/>
    </location>
</feature>
<dbReference type="SUPFAM" id="SSF49785">
    <property type="entry name" value="Galactose-binding domain-like"/>
    <property type="match status" value="1"/>
</dbReference>
<keyword evidence="2" id="KW-0812">Transmembrane</keyword>
<gene>
    <name evidence="3" type="ORF">VVR66_08155</name>
</gene>
<accession>A0ABV3V1T7</accession>
<feature type="region of interest" description="Disordered" evidence="1">
    <location>
        <begin position="128"/>
        <end position="185"/>
    </location>
</feature>
<feature type="compositionally biased region" description="Low complexity" evidence="1">
    <location>
        <begin position="286"/>
        <end position="296"/>
    </location>
</feature>
<dbReference type="EMBL" id="JAYWLU010000007">
    <property type="protein sequence ID" value="MEX3594682.1"/>
    <property type="molecule type" value="Genomic_DNA"/>
</dbReference>
<keyword evidence="2" id="KW-0472">Membrane</keyword>
<reference evidence="3 4" key="1">
    <citation type="journal article" date="2024" name="Fungal Genet. Biol.">
        <title>The porcine skin microbiome exhibits broad fungal antagonism.</title>
        <authorList>
            <person name="De La Cruz K.F."/>
            <person name="Townsend E.C."/>
            <person name="Alex Cheong J.Z."/>
            <person name="Salamzade R."/>
            <person name="Liu A."/>
            <person name="Sandstrom S."/>
            <person name="Davila E."/>
            <person name="Huang L."/>
            <person name="Xu K.H."/>
            <person name="Wu S.Y."/>
            <person name="Meudt J.J."/>
            <person name="Shanmuganayagam D."/>
            <person name="Gibson A.L.F."/>
            <person name="Kalan L.R."/>
        </authorList>
    </citation>
    <scope>NUCLEOTIDE SEQUENCE [LARGE SCALE GENOMIC DNA]</scope>
    <source>
        <strain evidence="3 4">LK2625</strain>
    </source>
</reference>
<keyword evidence="2" id="KW-1133">Transmembrane helix</keyword>
<feature type="compositionally biased region" description="Basic and acidic residues" evidence="1">
    <location>
        <begin position="316"/>
        <end position="330"/>
    </location>
</feature>
<protein>
    <recommendedName>
        <fullName evidence="5">ABC transporter substrate-binding protein</fullName>
    </recommendedName>
</protein>
<dbReference type="RefSeq" id="WP_368629354.1">
    <property type="nucleotide sequence ID" value="NZ_JAYWLU010000007.1"/>
</dbReference>
<feature type="compositionally biased region" description="Acidic residues" evidence="1">
    <location>
        <begin position="306"/>
        <end position="315"/>
    </location>
</feature>
<proteinExistence type="predicted"/>
<evidence type="ECO:0000313" key="4">
    <source>
        <dbReference type="Proteomes" id="UP001558481"/>
    </source>
</evidence>
<feature type="transmembrane region" description="Helical" evidence="2">
    <location>
        <begin position="424"/>
        <end position="442"/>
    </location>
</feature>
<sequence length="631" mass="64986">MPANRAGRRNSREFAVSQPIALGTVLGGRYQVTASLLTSADDDHVLQGEDQILRRRVSILVPGDHHEQLMVANARSLASGSGSDRFQILDLGQTQDTTYVVTSYAPAADLLDTLLVAENELEDESLSDDIFGDSRTAPASPYVYEEPDPTQPHQAVPAAGTGADASNDATGARDDAQAARKPAVTKWSDDEYEAYENAPAAPSVRNKLGRARKVDPESTRSTLFDRAAAGGSGAAVGASAAAAGKIDPTYDGDNRYESFEANEGKPERLTGYPVIEDETPGQGHSGAATPAGAAATDEAIERGEEPVDEYSDEYTDDHKGHRDDHRKDGSARSGGGSAAAGAGAVGAAGAAGAVGAAGATNASGTGTSSRGDATGAGHATSDSADADYPEAAAGAAGGSGAGHGAEATADPESPGKKRNGPLRALLLLLLILVLLAAVVFGFRALGSLTGQFGGDDSDPAPQGEQTTSAPQESEPADDQVEPQAQDVTRVTSDPNFMADTDATLSQAIDDNPSTYWLSYGFSNAAFGNLIDYVGLAVELEEPAPLSEITIDQSSGTGGNFTVYVSDTPSMDGAQQVGTGSFTGPQITVPLDQAAQDGEHQYVLVVWDQLPQLTNPIGGYQYGLRIGEVTVQ</sequence>
<name>A0ABV3V1T7_9MICC</name>
<feature type="region of interest" description="Disordered" evidence="1">
    <location>
        <begin position="203"/>
        <end position="342"/>
    </location>
</feature>
<dbReference type="Gene3D" id="2.60.120.260">
    <property type="entry name" value="Galactose-binding domain-like"/>
    <property type="match status" value="1"/>
</dbReference>
<feature type="region of interest" description="Disordered" evidence="1">
    <location>
        <begin position="453"/>
        <end position="484"/>
    </location>
</feature>
<feature type="region of interest" description="Disordered" evidence="1">
    <location>
        <begin position="359"/>
        <end position="416"/>
    </location>
</feature>
<evidence type="ECO:0008006" key="5">
    <source>
        <dbReference type="Google" id="ProtNLM"/>
    </source>
</evidence>
<keyword evidence="4" id="KW-1185">Reference proteome</keyword>
<organism evidence="3 4">
    <name type="scientific">Kocuria carniphila</name>
    <dbReference type="NCBI Taxonomy" id="262208"/>
    <lineage>
        <taxon>Bacteria</taxon>
        <taxon>Bacillati</taxon>
        <taxon>Actinomycetota</taxon>
        <taxon>Actinomycetes</taxon>
        <taxon>Micrococcales</taxon>
        <taxon>Micrococcaceae</taxon>
        <taxon>Kocuria</taxon>
    </lineage>
</organism>
<feature type="compositionally biased region" description="Basic and acidic residues" evidence="1">
    <location>
        <begin position="252"/>
        <end position="268"/>
    </location>
</feature>
<dbReference type="Proteomes" id="UP001558481">
    <property type="component" value="Unassembled WGS sequence"/>
</dbReference>
<comment type="caution">
    <text evidence="3">The sequence shown here is derived from an EMBL/GenBank/DDBJ whole genome shotgun (WGS) entry which is preliminary data.</text>
</comment>